<dbReference type="GO" id="GO:0000815">
    <property type="term" value="C:ESCRT III complex"/>
    <property type="evidence" value="ECO:0007669"/>
    <property type="project" value="TreeGrafter"/>
</dbReference>
<evidence type="ECO:0000256" key="1">
    <source>
        <dbReference type="SAM" id="Coils"/>
    </source>
</evidence>
<accession>A0A5C7I250</accession>
<evidence type="ECO:0000313" key="3">
    <source>
        <dbReference type="EMBL" id="TXG63184.1"/>
    </source>
</evidence>
<keyword evidence="4" id="KW-1185">Reference proteome</keyword>
<dbReference type="AlphaFoldDB" id="A0A5C7I250"/>
<evidence type="ECO:0008006" key="5">
    <source>
        <dbReference type="Google" id="ProtNLM"/>
    </source>
</evidence>
<dbReference type="GO" id="GO:0032511">
    <property type="term" value="P:late endosome to vacuole transport via multivesicular body sorting pathway"/>
    <property type="evidence" value="ECO:0007669"/>
    <property type="project" value="TreeGrafter"/>
</dbReference>
<reference evidence="4" key="1">
    <citation type="journal article" date="2019" name="Gigascience">
        <title>De novo genome assembly of the endangered Acer yangbiense, a plant species with extremely small populations endemic to Yunnan Province, China.</title>
        <authorList>
            <person name="Yang J."/>
            <person name="Wariss H.M."/>
            <person name="Tao L."/>
            <person name="Zhang R."/>
            <person name="Yun Q."/>
            <person name="Hollingsworth P."/>
            <person name="Dao Z."/>
            <person name="Luo G."/>
            <person name="Guo H."/>
            <person name="Ma Y."/>
            <person name="Sun W."/>
        </authorList>
    </citation>
    <scope>NUCLEOTIDE SEQUENCE [LARGE SCALE GENOMIC DNA]</scope>
    <source>
        <strain evidence="4">cv. Malutang</strain>
    </source>
</reference>
<dbReference type="Proteomes" id="UP000323000">
    <property type="component" value="Chromosome 4"/>
</dbReference>
<dbReference type="EMBL" id="VAHF01000004">
    <property type="protein sequence ID" value="TXG63184.1"/>
    <property type="molecule type" value="Genomic_DNA"/>
</dbReference>
<dbReference type="Pfam" id="PF03357">
    <property type="entry name" value="Snf7"/>
    <property type="match status" value="1"/>
</dbReference>
<gene>
    <name evidence="3" type="ORF">EZV62_010178</name>
</gene>
<dbReference type="Gene3D" id="6.10.140.1230">
    <property type="match status" value="1"/>
</dbReference>
<evidence type="ECO:0000313" key="4">
    <source>
        <dbReference type="Proteomes" id="UP000323000"/>
    </source>
</evidence>
<feature type="region of interest" description="Disordered" evidence="2">
    <location>
        <begin position="406"/>
        <end position="438"/>
    </location>
</feature>
<comment type="caution">
    <text evidence="3">The sequence shown here is derived from an EMBL/GenBank/DDBJ whole genome shotgun (WGS) entry which is preliminary data.</text>
</comment>
<dbReference type="GO" id="GO:0005771">
    <property type="term" value="C:multivesicular body"/>
    <property type="evidence" value="ECO:0007669"/>
    <property type="project" value="TreeGrafter"/>
</dbReference>
<evidence type="ECO:0000256" key="2">
    <source>
        <dbReference type="SAM" id="MobiDB-lite"/>
    </source>
</evidence>
<dbReference type="GO" id="GO:0009898">
    <property type="term" value="C:cytoplasmic side of plasma membrane"/>
    <property type="evidence" value="ECO:0007669"/>
    <property type="project" value="TreeGrafter"/>
</dbReference>
<dbReference type="InterPro" id="IPR005024">
    <property type="entry name" value="Snf7_fam"/>
</dbReference>
<dbReference type="OrthoDB" id="10250120at2759"/>
<sequence>MSFSGVSEYIEKEVPDWNDDVIATARFKAFSGQRSDWELKFQFWRDLILKIARHFDLLVVHSSQIKNEWFNRGGLTPLCLDRVLFLMYNEGDIVRSSDLVDPTSGRVSQLFKRVRNLMVRARTTSEVLLKDHVIFMTLVKDKAAEVVKLLSESHWTSSCIITMEKFKDMCGGTDEASAVLSYLSGCGKAQYLSINNKEFIEGLKVSLSSAAVSSISSLDSDVLHLIWTTEKLQQQLDVIDRRYEMSRKSALASLQSGNKKVALRHARQLKLATESREKCTSLLNRVEEVLNVIANAESTKKVSEAIQIGAQAMKKNQISVDEVQLCLEELEESIDSQKQVETVLESTPSYSGIDDEDIEEEFKKLELELESENPQVTIPKTGDYEAAEETLASESADLLSVAFSSLGLKDGPAEPSPTQNSVVPARNNESKHPMLEAA</sequence>
<dbReference type="PANTHER" id="PTHR22761">
    <property type="entry name" value="CHARGED MULTIVESICULAR BODY PROTEIN"/>
    <property type="match status" value="1"/>
</dbReference>
<protein>
    <recommendedName>
        <fullName evidence="5">Charged multivesicular body protein 7</fullName>
    </recommendedName>
</protein>
<organism evidence="3 4">
    <name type="scientific">Acer yangbiense</name>
    <dbReference type="NCBI Taxonomy" id="1000413"/>
    <lineage>
        <taxon>Eukaryota</taxon>
        <taxon>Viridiplantae</taxon>
        <taxon>Streptophyta</taxon>
        <taxon>Embryophyta</taxon>
        <taxon>Tracheophyta</taxon>
        <taxon>Spermatophyta</taxon>
        <taxon>Magnoliopsida</taxon>
        <taxon>eudicotyledons</taxon>
        <taxon>Gunneridae</taxon>
        <taxon>Pentapetalae</taxon>
        <taxon>rosids</taxon>
        <taxon>malvids</taxon>
        <taxon>Sapindales</taxon>
        <taxon>Sapindaceae</taxon>
        <taxon>Hippocastanoideae</taxon>
        <taxon>Acereae</taxon>
        <taxon>Acer</taxon>
    </lineage>
</organism>
<dbReference type="Pfam" id="PF25880">
    <property type="entry name" value="WHD_CHMP7_1st"/>
    <property type="match status" value="1"/>
</dbReference>
<feature type="coiled-coil region" evidence="1">
    <location>
        <begin position="320"/>
        <end position="347"/>
    </location>
</feature>
<dbReference type="PANTHER" id="PTHR22761:SF7">
    <property type="entry name" value="SNF7 FAMILY PROTEIN"/>
    <property type="match status" value="1"/>
</dbReference>
<keyword evidence="1" id="KW-0175">Coiled coil</keyword>
<feature type="compositionally biased region" description="Basic and acidic residues" evidence="2">
    <location>
        <begin position="428"/>
        <end position="438"/>
    </location>
</feature>
<proteinExistence type="predicted"/>
<name>A0A5C7I250_9ROSI</name>
<dbReference type="GO" id="GO:0006900">
    <property type="term" value="P:vesicle budding from membrane"/>
    <property type="evidence" value="ECO:0007669"/>
    <property type="project" value="TreeGrafter"/>
</dbReference>